<reference evidence="2" key="1">
    <citation type="submission" date="2018-05" db="EMBL/GenBank/DDBJ databases">
        <authorList>
            <person name="Lanie J.A."/>
            <person name="Ng W.-L."/>
            <person name="Kazmierczak K.M."/>
            <person name="Andrzejewski T.M."/>
            <person name="Davidsen T.M."/>
            <person name="Wayne K.J."/>
            <person name="Tettelin H."/>
            <person name="Glass J.I."/>
            <person name="Rusch D."/>
            <person name="Podicherti R."/>
            <person name="Tsui H.-C.T."/>
            <person name="Winkler M.E."/>
        </authorList>
    </citation>
    <scope>NUCLEOTIDE SEQUENCE</scope>
</reference>
<name>A0A383CBA9_9ZZZZ</name>
<accession>A0A383CBA9</accession>
<feature type="non-terminal residue" evidence="2">
    <location>
        <position position="37"/>
    </location>
</feature>
<dbReference type="EMBL" id="UINC01207550">
    <property type="protein sequence ID" value="SVE29676.1"/>
    <property type="molecule type" value="Genomic_DNA"/>
</dbReference>
<proteinExistence type="predicted"/>
<evidence type="ECO:0000313" key="2">
    <source>
        <dbReference type="EMBL" id="SVE29676.1"/>
    </source>
</evidence>
<organism evidence="2">
    <name type="scientific">marine metagenome</name>
    <dbReference type="NCBI Taxonomy" id="408172"/>
    <lineage>
        <taxon>unclassified sequences</taxon>
        <taxon>metagenomes</taxon>
        <taxon>ecological metagenomes</taxon>
    </lineage>
</organism>
<feature type="region of interest" description="Disordered" evidence="1">
    <location>
        <begin position="1"/>
        <end position="20"/>
    </location>
</feature>
<feature type="non-terminal residue" evidence="2">
    <location>
        <position position="1"/>
    </location>
</feature>
<gene>
    <name evidence="2" type="ORF">METZ01_LOCUS482530</name>
</gene>
<sequence length="37" mass="4162">QRPRLQHIQGKPLRRGGRLGKSSARICGNAVRNGYFL</sequence>
<protein>
    <submittedName>
        <fullName evidence="2">Uncharacterized protein</fullName>
    </submittedName>
</protein>
<evidence type="ECO:0000256" key="1">
    <source>
        <dbReference type="SAM" id="MobiDB-lite"/>
    </source>
</evidence>
<dbReference type="AlphaFoldDB" id="A0A383CBA9"/>